<proteinExistence type="predicted"/>
<dbReference type="EMBL" id="HBHP01029499">
    <property type="protein sequence ID" value="CAD9774207.1"/>
    <property type="molecule type" value="Transcribed_RNA"/>
</dbReference>
<reference evidence="1" key="1">
    <citation type="submission" date="2021-01" db="EMBL/GenBank/DDBJ databases">
        <authorList>
            <person name="Corre E."/>
            <person name="Pelletier E."/>
            <person name="Niang G."/>
            <person name="Scheremetjew M."/>
            <person name="Finn R."/>
            <person name="Kale V."/>
            <person name="Holt S."/>
            <person name="Cochrane G."/>
            <person name="Meng A."/>
            <person name="Brown T."/>
            <person name="Cohen L."/>
        </authorList>
    </citation>
    <scope>NUCLEOTIDE SEQUENCE</scope>
    <source>
        <strain evidence="1">CCMP622</strain>
    </source>
</reference>
<organism evidence="1">
    <name type="scientific">Lotharella oceanica</name>
    <dbReference type="NCBI Taxonomy" id="641309"/>
    <lineage>
        <taxon>Eukaryota</taxon>
        <taxon>Sar</taxon>
        <taxon>Rhizaria</taxon>
        <taxon>Cercozoa</taxon>
        <taxon>Chlorarachniophyceae</taxon>
        <taxon>Lotharella</taxon>
    </lineage>
</organism>
<sequence length="122" mass="14158">METNIISLGMEISPCIDSPRHVHQMPLEAQKHIKALNQKQSEQNSFDDATTATKYLIISAISERICGYTLVRSPSNVRHARGGFHRLRTCDAMPEHAIDYWNWYWPSLRTPLLFVNRESRFD</sequence>
<name>A0A7S2TZ48_9EUKA</name>
<evidence type="ECO:0000313" key="1">
    <source>
        <dbReference type="EMBL" id="CAD9774207.1"/>
    </source>
</evidence>
<gene>
    <name evidence="1" type="ORF">LSP00402_LOCUS18200</name>
</gene>
<protein>
    <submittedName>
        <fullName evidence="1">Uncharacterized protein</fullName>
    </submittedName>
</protein>
<dbReference type="AlphaFoldDB" id="A0A7S2TZ48"/>
<accession>A0A7S2TZ48</accession>